<dbReference type="Proteomes" id="UP000236173">
    <property type="component" value="Unassembled WGS sequence"/>
</dbReference>
<dbReference type="PANTHER" id="PTHR42912:SF93">
    <property type="entry name" value="N6-ADENOSINE-METHYLTRANSFERASE TMT1A"/>
    <property type="match status" value="1"/>
</dbReference>
<dbReference type="EMBL" id="BEHT01000007">
    <property type="protein sequence ID" value="GBC98164.1"/>
    <property type="molecule type" value="Genomic_DNA"/>
</dbReference>
<dbReference type="AlphaFoldDB" id="A0A2H5XAH6"/>
<accession>A0A2H5XAH6</accession>
<sequence length="248" mass="28163">MASVSGRHDLFAHGYHWVADESEAAEQIEFARRLLYLPVGASVLMPFCGAGWHAHELAMWGYQVVGVDPCLDLVRVARAHNEKAGVTAYFSVSPITTLPFDDATFDAAMILGNRFGLTGNEREDAQLLAELSRILKPEGRLVAELPHRDGIVRHWQERDWERLTDDAICFITREWDALTGRVLEEWTVHRPDQSPWQFAFTYRVYTPTEFASLLSANGFQLTNAFGTFLGADLRLHHPRMLIQAVRQR</sequence>
<feature type="domain" description="Methyltransferase" evidence="1">
    <location>
        <begin position="47"/>
        <end position="139"/>
    </location>
</feature>
<dbReference type="Gene3D" id="3.40.50.150">
    <property type="entry name" value="Vaccinia Virus protein VP39"/>
    <property type="match status" value="1"/>
</dbReference>
<dbReference type="EC" id="2.1.1.163" evidence="2"/>
<dbReference type="InterPro" id="IPR050508">
    <property type="entry name" value="Methyltransf_Superfamily"/>
</dbReference>
<organism evidence="2 3">
    <name type="scientific">Candidatus Fervidibacter japonicus</name>
    <dbReference type="NCBI Taxonomy" id="2035412"/>
    <lineage>
        <taxon>Bacteria</taxon>
        <taxon>Candidatus Fervidibacterota</taxon>
        <taxon>Candidatus Fervidibacter</taxon>
    </lineage>
</organism>
<dbReference type="InterPro" id="IPR041698">
    <property type="entry name" value="Methyltransf_25"/>
</dbReference>
<dbReference type="PANTHER" id="PTHR42912">
    <property type="entry name" value="METHYLTRANSFERASE"/>
    <property type="match status" value="1"/>
</dbReference>
<gene>
    <name evidence="2" type="primary">ubiE_1</name>
    <name evidence="2" type="ORF">HRbin17_00661</name>
</gene>
<evidence type="ECO:0000313" key="3">
    <source>
        <dbReference type="Proteomes" id="UP000236173"/>
    </source>
</evidence>
<dbReference type="GO" id="GO:0043770">
    <property type="term" value="F:demethylmenaquinone methyltransferase activity"/>
    <property type="evidence" value="ECO:0007669"/>
    <property type="project" value="UniProtKB-EC"/>
</dbReference>
<dbReference type="GO" id="GO:0032259">
    <property type="term" value="P:methylation"/>
    <property type="evidence" value="ECO:0007669"/>
    <property type="project" value="UniProtKB-KW"/>
</dbReference>
<protein>
    <submittedName>
        <fullName evidence="2">Ubiquinone/menaquinone biosynthesis C-methyltransferase UbiE</fullName>
        <ecNumber evidence="2">2.1.1.163</ecNumber>
    </submittedName>
</protein>
<keyword evidence="2" id="KW-0808">Transferase</keyword>
<dbReference type="Gene3D" id="2.20.25.110">
    <property type="entry name" value="S-adenosyl-L-methionine-dependent methyltransferases"/>
    <property type="match status" value="1"/>
</dbReference>
<comment type="caution">
    <text evidence="2">The sequence shown here is derived from an EMBL/GenBank/DDBJ whole genome shotgun (WGS) entry which is preliminary data.</text>
</comment>
<name>A0A2H5XAH6_9BACT</name>
<keyword evidence="2" id="KW-0830">Ubiquinone</keyword>
<dbReference type="InterPro" id="IPR029063">
    <property type="entry name" value="SAM-dependent_MTases_sf"/>
</dbReference>
<keyword evidence="2" id="KW-0489">Methyltransferase</keyword>
<evidence type="ECO:0000259" key="1">
    <source>
        <dbReference type="Pfam" id="PF13649"/>
    </source>
</evidence>
<evidence type="ECO:0000313" key="2">
    <source>
        <dbReference type="EMBL" id="GBC98164.1"/>
    </source>
</evidence>
<dbReference type="Pfam" id="PF13649">
    <property type="entry name" value="Methyltransf_25"/>
    <property type="match status" value="1"/>
</dbReference>
<dbReference type="SUPFAM" id="SSF53335">
    <property type="entry name" value="S-adenosyl-L-methionine-dependent methyltransferases"/>
    <property type="match status" value="1"/>
</dbReference>
<proteinExistence type="predicted"/>
<reference evidence="3" key="1">
    <citation type="submission" date="2017-09" db="EMBL/GenBank/DDBJ databases">
        <title>Metaegenomics of thermophilic ammonia-oxidizing enrichment culture.</title>
        <authorList>
            <person name="Kato S."/>
            <person name="Suzuki K."/>
        </authorList>
    </citation>
    <scope>NUCLEOTIDE SEQUENCE [LARGE SCALE GENOMIC DNA]</scope>
</reference>
<dbReference type="CDD" id="cd02440">
    <property type="entry name" value="AdoMet_MTases"/>
    <property type="match status" value="1"/>
</dbReference>